<dbReference type="AlphaFoldDB" id="A0A225DPQ3"/>
<dbReference type="Proteomes" id="UP000214646">
    <property type="component" value="Unassembled WGS sequence"/>
</dbReference>
<dbReference type="EMBL" id="NIDE01000008">
    <property type="protein sequence ID" value="OWK40578.1"/>
    <property type="molecule type" value="Genomic_DNA"/>
</dbReference>
<dbReference type="RefSeq" id="WP_088256476.1">
    <property type="nucleotide sequence ID" value="NZ_NIDE01000008.1"/>
</dbReference>
<proteinExistence type="predicted"/>
<protein>
    <submittedName>
        <fullName evidence="2">Uncharacterized protein</fullName>
    </submittedName>
</protein>
<sequence length="74" mass="8199">MPALLRHTDCPACGRRHNFFTAESRIRKGSPYEFVCPETGRVAEFSAENDAEEVKWPPQGSVPLTQQKAQPAGV</sequence>
<feature type="region of interest" description="Disordered" evidence="1">
    <location>
        <begin position="47"/>
        <end position="74"/>
    </location>
</feature>
<gene>
    <name evidence="2" type="ORF">FRUB_05497</name>
</gene>
<keyword evidence="3" id="KW-1185">Reference proteome</keyword>
<evidence type="ECO:0000313" key="3">
    <source>
        <dbReference type="Proteomes" id="UP000214646"/>
    </source>
</evidence>
<name>A0A225DPQ3_9BACT</name>
<comment type="caution">
    <text evidence="2">The sequence shown here is derived from an EMBL/GenBank/DDBJ whole genome shotgun (WGS) entry which is preliminary data.</text>
</comment>
<evidence type="ECO:0000313" key="2">
    <source>
        <dbReference type="EMBL" id="OWK40578.1"/>
    </source>
</evidence>
<accession>A0A225DPQ3</accession>
<evidence type="ECO:0000256" key="1">
    <source>
        <dbReference type="SAM" id="MobiDB-lite"/>
    </source>
</evidence>
<organism evidence="2 3">
    <name type="scientific">Fimbriiglobus ruber</name>
    <dbReference type="NCBI Taxonomy" id="1908690"/>
    <lineage>
        <taxon>Bacteria</taxon>
        <taxon>Pseudomonadati</taxon>
        <taxon>Planctomycetota</taxon>
        <taxon>Planctomycetia</taxon>
        <taxon>Gemmatales</taxon>
        <taxon>Gemmataceae</taxon>
        <taxon>Fimbriiglobus</taxon>
    </lineage>
</organism>
<reference evidence="3" key="1">
    <citation type="submission" date="2017-06" db="EMBL/GenBank/DDBJ databases">
        <title>Genome analysis of Fimbriiglobus ruber SP5, the first member of the order Planctomycetales with confirmed chitinolytic capability.</title>
        <authorList>
            <person name="Ravin N.V."/>
            <person name="Rakitin A.L."/>
            <person name="Ivanova A.A."/>
            <person name="Beletsky A.V."/>
            <person name="Kulichevskaya I.S."/>
            <person name="Mardanov A.V."/>
            <person name="Dedysh S.N."/>
        </authorList>
    </citation>
    <scope>NUCLEOTIDE SEQUENCE [LARGE SCALE GENOMIC DNA]</scope>
    <source>
        <strain evidence="3">SP5</strain>
    </source>
</reference>
<dbReference type="OrthoDB" id="9935677at2"/>
<feature type="compositionally biased region" description="Polar residues" evidence="1">
    <location>
        <begin position="62"/>
        <end position="74"/>
    </location>
</feature>